<dbReference type="GO" id="GO:0005829">
    <property type="term" value="C:cytosol"/>
    <property type="evidence" value="ECO:0007669"/>
    <property type="project" value="TreeGrafter"/>
</dbReference>
<protein>
    <recommendedName>
        <fullName evidence="4">Thymidylate kinase</fullName>
        <ecNumber evidence="3">2.7.4.9</ecNumber>
    </recommendedName>
</protein>
<dbReference type="GO" id="GO:0006227">
    <property type="term" value="P:dUDP biosynthetic process"/>
    <property type="evidence" value="ECO:0007669"/>
    <property type="project" value="TreeGrafter"/>
</dbReference>
<keyword evidence="5" id="KW-0808">Transferase</keyword>
<evidence type="ECO:0000256" key="9">
    <source>
        <dbReference type="ARBA" id="ARBA00022840"/>
    </source>
</evidence>
<dbReference type="FunFam" id="3.40.50.300:FF:000679">
    <property type="entry name" value="Thymidylate kinase"/>
    <property type="match status" value="1"/>
</dbReference>
<dbReference type="PROSITE" id="PS01331">
    <property type="entry name" value="THYMIDYLATE_KINASE"/>
    <property type="match status" value="1"/>
</dbReference>
<gene>
    <name evidence="11" type="ORF">FGO68_gene13053</name>
</gene>
<evidence type="ECO:0000313" key="11">
    <source>
        <dbReference type="EMBL" id="TNV74675.1"/>
    </source>
</evidence>
<dbReference type="InterPro" id="IPR039430">
    <property type="entry name" value="Thymidylate_kin-like_dom"/>
</dbReference>
<dbReference type="Pfam" id="PF02223">
    <property type="entry name" value="Thymidylate_kin"/>
    <property type="match status" value="1"/>
</dbReference>
<evidence type="ECO:0000256" key="7">
    <source>
        <dbReference type="ARBA" id="ARBA00022741"/>
    </source>
</evidence>
<evidence type="ECO:0000256" key="4">
    <source>
        <dbReference type="ARBA" id="ARBA00017144"/>
    </source>
</evidence>
<dbReference type="NCBIfam" id="TIGR00041">
    <property type="entry name" value="DTMP_kinase"/>
    <property type="match status" value="1"/>
</dbReference>
<evidence type="ECO:0000256" key="6">
    <source>
        <dbReference type="ARBA" id="ARBA00022727"/>
    </source>
</evidence>
<dbReference type="PANTHER" id="PTHR10344">
    <property type="entry name" value="THYMIDYLATE KINASE"/>
    <property type="match status" value="1"/>
</dbReference>
<evidence type="ECO:0000256" key="3">
    <source>
        <dbReference type="ARBA" id="ARBA00012980"/>
    </source>
</evidence>
<dbReference type="AlphaFoldDB" id="A0A8J8SXW8"/>
<dbReference type="GO" id="GO:0005634">
    <property type="term" value="C:nucleus"/>
    <property type="evidence" value="ECO:0007669"/>
    <property type="project" value="TreeGrafter"/>
</dbReference>
<dbReference type="EC" id="2.7.4.9" evidence="3"/>
<evidence type="ECO:0000256" key="5">
    <source>
        <dbReference type="ARBA" id="ARBA00022679"/>
    </source>
</evidence>
<dbReference type="GO" id="GO:0006235">
    <property type="term" value="P:dTTP biosynthetic process"/>
    <property type="evidence" value="ECO:0007669"/>
    <property type="project" value="TreeGrafter"/>
</dbReference>
<name>A0A8J8SXW8_HALGN</name>
<sequence length="226" mass="25930">MQVVKRGLFIVFEGLDRSGKSTQSKMLASYLENELQVPVKSICFPNRESVSGKTLNQYLQNRDMKYPDEAIHLIFAANRWEMRDQILSDLKSGITLICDRYAFSGVAYSAAKGLDFEWCKNPDRGLVKPDLTFFIDANAETIKSRSDYGSERYERVEFQKKVSESYGKFKQEAEADEHWVTVQADGKSIEEMHSEILDKFIKYRESQSEGCDDLDKLAGALFVEQK</sequence>
<comment type="caution">
    <text evidence="11">The sequence shown here is derived from an EMBL/GenBank/DDBJ whole genome shotgun (WGS) entry which is preliminary data.</text>
</comment>
<feature type="domain" description="Thymidylate kinase-like" evidence="10">
    <location>
        <begin position="12"/>
        <end position="196"/>
    </location>
</feature>
<dbReference type="Gene3D" id="3.40.50.300">
    <property type="entry name" value="P-loop containing nucleotide triphosphate hydrolases"/>
    <property type="match status" value="1"/>
</dbReference>
<proteinExistence type="inferred from homology"/>
<dbReference type="InterPro" id="IPR018094">
    <property type="entry name" value="Thymidylate_kinase"/>
</dbReference>
<comment type="pathway">
    <text evidence="1">Pyrimidine metabolism; dTTP biosynthesis.</text>
</comment>
<dbReference type="HAMAP" id="MF_00165">
    <property type="entry name" value="Thymidylate_kinase"/>
    <property type="match status" value="1"/>
</dbReference>
<dbReference type="GO" id="GO:0005739">
    <property type="term" value="C:mitochondrion"/>
    <property type="evidence" value="ECO:0007669"/>
    <property type="project" value="TreeGrafter"/>
</dbReference>
<keyword evidence="7" id="KW-0547">Nucleotide-binding</keyword>
<dbReference type="GO" id="GO:0004798">
    <property type="term" value="F:dTMP kinase activity"/>
    <property type="evidence" value="ECO:0007669"/>
    <property type="project" value="UniProtKB-EC"/>
</dbReference>
<evidence type="ECO:0000256" key="1">
    <source>
        <dbReference type="ARBA" id="ARBA00004992"/>
    </source>
</evidence>
<dbReference type="Proteomes" id="UP000785679">
    <property type="component" value="Unassembled WGS sequence"/>
</dbReference>
<keyword evidence="12" id="KW-1185">Reference proteome</keyword>
<accession>A0A8J8SXW8</accession>
<dbReference type="GO" id="GO:0005524">
    <property type="term" value="F:ATP binding"/>
    <property type="evidence" value="ECO:0007669"/>
    <property type="project" value="UniProtKB-KW"/>
</dbReference>
<keyword evidence="9" id="KW-0067">ATP-binding</keyword>
<dbReference type="InterPro" id="IPR027417">
    <property type="entry name" value="P-loop_NTPase"/>
</dbReference>
<keyword evidence="8" id="KW-0418">Kinase</keyword>
<dbReference type="OrthoDB" id="425602at2759"/>
<dbReference type="InterPro" id="IPR018095">
    <property type="entry name" value="Thymidylate_kin_CS"/>
</dbReference>
<evidence type="ECO:0000256" key="2">
    <source>
        <dbReference type="ARBA" id="ARBA00009776"/>
    </source>
</evidence>
<reference evidence="11" key="1">
    <citation type="submission" date="2019-06" db="EMBL/GenBank/DDBJ databases">
        <authorList>
            <person name="Zheng W."/>
        </authorList>
    </citation>
    <scope>NUCLEOTIDE SEQUENCE</scope>
    <source>
        <strain evidence="11">QDHG01</strain>
    </source>
</reference>
<dbReference type="GO" id="GO:0006233">
    <property type="term" value="P:dTDP biosynthetic process"/>
    <property type="evidence" value="ECO:0007669"/>
    <property type="project" value="InterPro"/>
</dbReference>
<dbReference type="EMBL" id="RRYP01016721">
    <property type="protein sequence ID" value="TNV74675.1"/>
    <property type="molecule type" value="Genomic_DNA"/>
</dbReference>
<dbReference type="GO" id="GO:0004550">
    <property type="term" value="F:nucleoside diphosphate kinase activity"/>
    <property type="evidence" value="ECO:0007669"/>
    <property type="project" value="TreeGrafter"/>
</dbReference>
<dbReference type="SUPFAM" id="SSF52540">
    <property type="entry name" value="P-loop containing nucleoside triphosphate hydrolases"/>
    <property type="match status" value="1"/>
</dbReference>
<evidence type="ECO:0000256" key="8">
    <source>
        <dbReference type="ARBA" id="ARBA00022777"/>
    </source>
</evidence>
<organism evidence="11 12">
    <name type="scientific">Halteria grandinella</name>
    <dbReference type="NCBI Taxonomy" id="5974"/>
    <lineage>
        <taxon>Eukaryota</taxon>
        <taxon>Sar</taxon>
        <taxon>Alveolata</taxon>
        <taxon>Ciliophora</taxon>
        <taxon>Intramacronucleata</taxon>
        <taxon>Spirotrichea</taxon>
        <taxon>Stichotrichia</taxon>
        <taxon>Sporadotrichida</taxon>
        <taxon>Halteriidae</taxon>
        <taxon>Halteria</taxon>
    </lineage>
</organism>
<evidence type="ECO:0000313" key="12">
    <source>
        <dbReference type="Proteomes" id="UP000785679"/>
    </source>
</evidence>
<dbReference type="CDD" id="cd01672">
    <property type="entry name" value="TMPK"/>
    <property type="match status" value="1"/>
</dbReference>
<keyword evidence="6" id="KW-0545">Nucleotide biosynthesis</keyword>
<evidence type="ECO:0000259" key="10">
    <source>
        <dbReference type="Pfam" id="PF02223"/>
    </source>
</evidence>
<comment type="similarity">
    <text evidence="2">Belongs to the thymidylate kinase family.</text>
</comment>
<dbReference type="PANTHER" id="PTHR10344:SF1">
    <property type="entry name" value="THYMIDYLATE KINASE"/>
    <property type="match status" value="1"/>
</dbReference>